<dbReference type="SUPFAM" id="SSF56672">
    <property type="entry name" value="DNA/RNA polymerases"/>
    <property type="match status" value="1"/>
</dbReference>
<dbReference type="InterPro" id="IPR056924">
    <property type="entry name" value="SH3_Tf2-1"/>
</dbReference>
<keyword evidence="6" id="KW-0229">DNA integration</keyword>
<accession>A0ABQ5J3E7</accession>
<dbReference type="PANTHER" id="PTHR37984">
    <property type="entry name" value="PROTEIN CBG26694"/>
    <property type="match status" value="1"/>
</dbReference>
<keyword evidence="8" id="KW-0548">Nucleotidyltransferase</keyword>
<evidence type="ECO:0000313" key="13">
    <source>
        <dbReference type="EMBL" id="GJU07031.1"/>
    </source>
</evidence>
<dbReference type="Gene3D" id="3.10.20.370">
    <property type="match status" value="1"/>
</dbReference>
<evidence type="ECO:0000256" key="10">
    <source>
        <dbReference type="ARBA" id="ARBA00023172"/>
    </source>
</evidence>
<keyword evidence="11" id="KW-0511">Multifunctional enzyme</keyword>
<dbReference type="PROSITE" id="PS50994">
    <property type="entry name" value="INTEGRASE"/>
    <property type="match status" value="1"/>
</dbReference>
<dbReference type="InterPro" id="IPR043502">
    <property type="entry name" value="DNA/RNA_pol_sf"/>
</dbReference>
<evidence type="ECO:0000256" key="8">
    <source>
        <dbReference type="ARBA" id="ARBA00022932"/>
    </source>
</evidence>
<keyword evidence="8" id="KW-0808">Transferase</keyword>
<evidence type="ECO:0000256" key="6">
    <source>
        <dbReference type="ARBA" id="ARBA00022908"/>
    </source>
</evidence>
<evidence type="ECO:0000256" key="3">
    <source>
        <dbReference type="ARBA" id="ARBA00022750"/>
    </source>
</evidence>
<reference evidence="13" key="2">
    <citation type="submission" date="2022-01" db="EMBL/GenBank/DDBJ databases">
        <authorList>
            <person name="Yamashiro T."/>
            <person name="Shiraishi A."/>
            <person name="Satake H."/>
            <person name="Nakayama K."/>
        </authorList>
    </citation>
    <scope>NUCLEOTIDE SEQUENCE</scope>
</reference>
<dbReference type="Gene3D" id="3.30.70.270">
    <property type="match status" value="2"/>
</dbReference>
<keyword evidence="8" id="KW-0239">DNA-directed DNA polymerase</keyword>
<gene>
    <name evidence="13" type="ORF">Tco_1123461</name>
</gene>
<dbReference type="InterPro" id="IPR036397">
    <property type="entry name" value="RNaseH_sf"/>
</dbReference>
<keyword evidence="1" id="KW-0645">Protease</keyword>
<proteinExistence type="predicted"/>
<keyword evidence="14" id="KW-1185">Reference proteome</keyword>
<keyword evidence="4" id="KW-0378">Hydrolase</keyword>
<feature type="domain" description="Integrase catalytic" evidence="12">
    <location>
        <begin position="414"/>
        <end position="524"/>
    </location>
</feature>
<dbReference type="Gene3D" id="1.10.340.70">
    <property type="match status" value="1"/>
</dbReference>
<evidence type="ECO:0000256" key="4">
    <source>
        <dbReference type="ARBA" id="ARBA00022801"/>
    </source>
</evidence>
<dbReference type="InterPro" id="IPR041588">
    <property type="entry name" value="Integrase_H2C2"/>
</dbReference>
<dbReference type="CDD" id="cd01647">
    <property type="entry name" value="RT_LTR"/>
    <property type="match status" value="1"/>
</dbReference>
<evidence type="ECO:0000313" key="14">
    <source>
        <dbReference type="Proteomes" id="UP001151760"/>
    </source>
</evidence>
<dbReference type="EMBL" id="BQNB010021498">
    <property type="protein sequence ID" value="GJU07031.1"/>
    <property type="molecule type" value="Genomic_DNA"/>
</dbReference>
<keyword evidence="5" id="KW-0460">Magnesium</keyword>
<keyword evidence="7" id="KW-0695">RNA-directed DNA polymerase</keyword>
<dbReference type="Proteomes" id="UP001151760">
    <property type="component" value="Unassembled WGS sequence"/>
</dbReference>
<evidence type="ECO:0000256" key="9">
    <source>
        <dbReference type="ARBA" id="ARBA00023125"/>
    </source>
</evidence>
<evidence type="ECO:0000256" key="1">
    <source>
        <dbReference type="ARBA" id="ARBA00022670"/>
    </source>
</evidence>
<evidence type="ECO:0000259" key="12">
    <source>
        <dbReference type="PROSITE" id="PS50994"/>
    </source>
</evidence>
<evidence type="ECO:0000256" key="11">
    <source>
        <dbReference type="ARBA" id="ARBA00023268"/>
    </source>
</evidence>
<name>A0ABQ5J3E7_9ASTR</name>
<dbReference type="Gene3D" id="3.10.10.10">
    <property type="entry name" value="HIV Type 1 Reverse Transcriptase, subunit A, domain 1"/>
    <property type="match status" value="1"/>
</dbReference>
<dbReference type="InterPro" id="IPR000477">
    <property type="entry name" value="RT_dom"/>
</dbReference>
<dbReference type="Pfam" id="PF17921">
    <property type="entry name" value="Integrase_H2C2"/>
    <property type="match status" value="1"/>
</dbReference>
<dbReference type="InterPro" id="IPR043128">
    <property type="entry name" value="Rev_trsase/Diguanyl_cyclase"/>
</dbReference>
<evidence type="ECO:0000256" key="7">
    <source>
        <dbReference type="ARBA" id="ARBA00022918"/>
    </source>
</evidence>
<keyword evidence="2" id="KW-0479">Metal-binding</keyword>
<evidence type="ECO:0000256" key="5">
    <source>
        <dbReference type="ARBA" id="ARBA00022842"/>
    </source>
</evidence>
<dbReference type="InterPro" id="IPR050951">
    <property type="entry name" value="Retrovirus_Pol_polyprotein"/>
</dbReference>
<dbReference type="InterPro" id="IPR001584">
    <property type="entry name" value="Integrase_cat-core"/>
</dbReference>
<dbReference type="Pfam" id="PF17919">
    <property type="entry name" value="RT_RNaseH_2"/>
    <property type="match status" value="1"/>
</dbReference>
<dbReference type="Gene3D" id="3.30.420.10">
    <property type="entry name" value="Ribonuclease H-like superfamily/Ribonuclease H"/>
    <property type="match status" value="1"/>
</dbReference>
<dbReference type="InterPro" id="IPR041577">
    <property type="entry name" value="RT_RNaseH_2"/>
</dbReference>
<evidence type="ECO:0000256" key="2">
    <source>
        <dbReference type="ARBA" id="ARBA00022723"/>
    </source>
</evidence>
<dbReference type="SUPFAM" id="SSF53098">
    <property type="entry name" value="Ribonuclease H-like"/>
    <property type="match status" value="1"/>
</dbReference>
<dbReference type="InterPro" id="IPR012337">
    <property type="entry name" value="RNaseH-like_sf"/>
</dbReference>
<dbReference type="PANTHER" id="PTHR37984:SF5">
    <property type="entry name" value="PROTEIN NYNRIN-LIKE"/>
    <property type="match status" value="1"/>
</dbReference>
<dbReference type="Pfam" id="PF00078">
    <property type="entry name" value="RVT_1"/>
    <property type="match status" value="1"/>
</dbReference>
<protein>
    <submittedName>
        <fullName evidence="13">Mitochondrial protein</fullName>
    </submittedName>
</protein>
<sequence>MCEEDIAKTAFKTHQRHYEFLVMPFSLTNALFTFQALMNEVFKAFLRKFTLVFFDDILVYSQTTEDHVTHLQLVLETMRRHKLYAKLSKCVFGTTHVEYLDHVISKEGVSTEPNKVRVMQDWPTPTTLKQLRGFLGLIGYYIRFIKWFASLSRPLTQLLKKNAFKWNLEAQLSFEALKKAMVEAPVLGLPDFNEPFMIETDASGVGLGAVLQQKSHPIAYLSKTLSPKHQSLSTYEKEFLAVLMALERWRGLGSGNELLSMFVSSITTDLMKRVQGTWLTDDAVCAIITQLRNGQPAKQHYAWINEKLLRKGKLVVGQDANLRRKLLKYFNEDSIRGHSGVKVTSHRLCSLFYWKGIRKQVKQFVRECLVCQKCKPDLSAYPGLLQPLPIPQTIWSQISMDFIEGLPKSHGKDVIVVIVDRLMYKLHGMPESVVSDRDKIFINAFWKELFRALKVKLHMSTSYHPQTDGQTEVVNRCLEGYLRCMTGEQPKKWFEWLTLAELWYNTNFHTSINTIPFEVVYGQTPPIHVPYLAGLSKIDAVDRTILAREEAIKMLKFHLQRQVTIRMGKQNKFSQKFYGPFEVSAKIGQAAYKLKLPAQAQ</sequence>
<keyword evidence="9" id="KW-0238">DNA-binding</keyword>
<keyword evidence="3" id="KW-0064">Aspartyl protease</keyword>
<dbReference type="Pfam" id="PF24626">
    <property type="entry name" value="SH3_Tf2-1"/>
    <property type="match status" value="1"/>
</dbReference>
<keyword evidence="10" id="KW-0233">DNA recombination</keyword>
<comment type="caution">
    <text evidence="13">The sequence shown here is derived from an EMBL/GenBank/DDBJ whole genome shotgun (WGS) entry which is preliminary data.</text>
</comment>
<organism evidence="13 14">
    <name type="scientific">Tanacetum coccineum</name>
    <dbReference type="NCBI Taxonomy" id="301880"/>
    <lineage>
        <taxon>Eukaryota</taxon>
        <taxon>Viridiplantae</taxon>
        <taxon>Streptophyta</taxon>
        <taxon>Embryophyta</taxon>
        <taxon>Tracheophyta</taxon>
        <taxon>Spermatophyta</taxon>
        <taxon>Magnoliopsida</taxon>
        <taxon>eudicotyledons</taxon>
        <taxon>Gunneridae</taxon>
        <taxon>Pentapetalae</taxon>
        <taxon>asterids</taxon>
        <taxon>campanulids</taxon>
        <taxon>Asterales</taxon>
        <taxon>Asteraceae</taxon>
        <taxon>Asteroideae</taxon>
        <taxon>Anthemideae</taxon>
        <taxon>Anthemidinae</taxon>
        <taxon>Tanacetum</taxon>
    </lineage>
</organism>
<reference evidence="13" key="1">
    <citation type="journal article" date="2022" name="Int. J. Mol. Sci.">
        <title>Draft Genome of Tanacetum Coccineum: Genomic Comparison of Closely Related Tanacetum-Family Plants.</title>
        <authorList>
            <person name="Yamashiro T."/>
            <person name="Shiraishi A."/>
            <person name="Nakayama K."/>
            <person name="Satake H."/>
        </authorList>
    </citation>
    <scope>NUCLEOTIDE SEQUENCE</scope>
</reference>